<sequence>MPYSTVFFDLDGTLLNTLDDLADSMNSVLEHNGHPPHPVQAYRYFVGKGMEALVRQALPEHARSPEHIRHCLAQMQDSYARNWANKTHPYPGVPDMLATLKARGMRLNILSNKPQANTEETVAHFFDPDLFDAVIGARDNVPKKPDPTALLELMSSFGLDKSHCLFVGDSAVDVRTGRAAEVLTIGVLWGFRDAPELTENGAQELIKSPDQLVQLLFPEH</sequence>
<dbReference type="PANTHER" id="PTHR43434:SF1">
    <property type="entry name" value="PHOSPHOGLYCOLATE PHOSPHATASE"/>
    <property type="match status" value="1"/>
</dbReference>
<dbReference type="InterPro" id="IPR041492">
    <property type="entry name" value="HAD_2"/>
</dbReference>
<organism evidence="5 6">
    <name type="scientific">Desulfohalobium retbaense (strain ATCC 49708 / DSM 5692 / JCM 16813 / HR100)</name>
    <dbReference type="NCBI Taxonomy" id="485915"/>
    <lineage>
        <taxon>Bacteria</taxon>
        <taxon>Pseudomonadati</taxon>
        <taxon>Thermodesulfobacteriota</taxon>
        <taxon>Desulfovibrionia</taxon>
        <taxon>Desulfovibrionales</taxon>
        <taxon>Desulfohalobiaceae</taxon>
        <taxon>Desulfohalobium</taxon>
    </lineage>
</organism>
<dbReference type="OrthoDB" id="9792518at2"/>
<dbReference type="AlphaFoldDB" id="C8WZT5"/>
<evidence type="ECO:0000313" key="5">
    <source>
        <dbReference type="EMBL" id="ACV67560.1"/>
    </source>
</evidence>
<dbReference type="InterPro" id="IPR050155">
    <property type="entry name" value="HAD-like_hydrolase_sf"/>
</dbReference>
<dbReference type="SUPFAM" id="SSF56784">
    <property type="entry name" value="HAD-like"/>
    <property type="match status" value="1"/>
</dbReference>
<evidence type="ECO:0000256" key="2">
    <source>
        <dbReference type="ARBA" id="ARBA00004818"/>
    </source>
</evidence>
<reference evidence="6" key="1">
    <citation type="submission" date="2009-09" db="EMBL/GenBank/DDBJ databases">
        <title>The complete chromosome of Desulfohalobium retbaense DSM 5692.</title>
        <authorList>
            <consortium name="US DOE Joint Genome Institute (JGI-PGF)"/>
            <person name="Lucas S."/>
            <person name="Copeland A."/>
            <person name="Lapidus A."/>
            <person name="Glavina del Rio T."/>
            <person name="Dalin E."/>
            <person name="Tice H."/>
            <person name="Bruce D."/>
            <person name="Goodwin L."/>
            <person name="Pitluck S."/>
            <person name="Kyrpides N."/>
            <person name="Mavromatis K."/>
            <person name="Ivanova N."/>
            <person name="Mikhailova N."/>
            <person name="Munk A.C."/>
            <person name="Brettin T."/>
            <person name="Detter J.C."/>
            <person name="Han C."/>
            <person name="Tapia R."/>
            <person name="Larimer F."/>
            <person name="Land M."/>
            <person name="Hauser L."/>
            <person name="Markowitz V."/>
            <person name="Cheng J.-F."/>
            <person name="Hugenholtz P."/>
            <person name="Woyke T."/>
            <person name="Wu D."/>
            <person name="Spring S."/>
            <person name="Klenk H.-P."/>
            <person name="Eisen J.A."/>
        </authorList>
    </citation>
    <scope>NUCLEOTIDE SEQUENCE [LARGE SCALE GENOMIC DNA]</scope>
    <source>
        <strain evidence="6">DSM 5692</strain>
    </source>
</reference>
<dbReference type="InterPro" id="IPR023198">
    <property type="entry name" value="PGP-like_dom2"/>
</dbReference>
<dbReference type="Pfam" id="PF13419">
    <property type="entry name" value="HAD_2"/>
    <property type="match status" value="1"/>
</dbReference>
<dbReference type="FunFam" id="3.40.50.1000:FF:000022">
    <property type="entry name" value="Phosphoglycolate phosphatase"/>
    <property type="match status" value="1"/>
</dbReference>
<comment type="pathway">
    <text evidence="2">Organic acid metabolism; glycolate biosynthesis; glycolate from 2-phosphoglycolate: step 1/1.</text>
</comment>
<comment type="similarity">
    <text evidence="3">Belongs to the HAD-like hydrolase superfamily. CbbY/CbbZ/Gph/YieH family.</text>
</comment>
<keyword evidence="5" id="KW-0378">Hydrolase</keyword>
<dbReference type="RefSeq" id="WP_015750719.1">
    <property type="nucleotide sequence ID" value="NC_013223.1"/>
</dbReference>
<dbReference type="eggNOG" id="COG0546">
    <property type="taxonomic scope" value="Bacteria"/>
</dbReference>
<dbReference type="EMBL" id="CP001734">
    <property type="protein sequence ID" value="ACV67560.1"/>
    <property type="molecule type" value="Genomic_DNA"/>
</dbReference>
<dbReference type="Proteomes" id="UP000001052">
    <property type="component" value="Chromosome"/>
</dbReference>
<dbReference type="PRINTS" id="PR00413">
    <property type="entry name" value="HADHALOGNASE"/>
</dbReference>
<accession>C8WZT5</accession>
<dbReference type="SFLD" id="SFLDG01135">
    <property type="entry name" value="C1.5.6:_HAD__Beta-PGM__Phospha"/>
    <property type="match status" value="1"/>
</dbReference>
<dbReference type="GO" id="GO:0005829">
    <property type="term" value="C:cytosol"/>
    <property type="evidence" value="ECO:0007669"/>
    <property type="project" value="TreeGrafter"/>
</dbReference>
<dbReference type="KEGG" id="drt:Dret_0258"/>
<dbReference type="STRING" id="485915.Dret_0258"/>
<evidence type="ECO:0000256" key="3">
    <source>
        <dbReference type="ARBA" id="ARBA00006171"/>
    </source>
</evidence>
<evidence type="ECO:0000256" key="1">
    <source>
        <dbReference type="ARBA" id="ARBA00000830"/>
    </source>
</evidence>
<dbReference type="SFLD" id="SFLDG01129">
    <property type="entry name" value="C1.5:_HAD__Beta-PGM__Phosphata"/>
    <property type="match status" value="1"/>
</dbReference>
<dbReference type="Gene3D" id="1.10.150.240">
    <property type="entry name" value="Putative phosphatase, domain 2"/>
    <property type="match status" value="1"/>
</dbReference>
<keyword evidence="6" id="KW-1185">Reference proteome</keyword>
<dbReference type="PANTHER" id="PTHR43434">
    <property type="entry name" value="PHOSPHOGLYCOLATE PHOSPHATASE"/>
    <property type="match status" value="1"/>
</dbReference>
<dbReference type="InterPro" id="IPR023214">
    <property type="entry name" value="HAD_sf"/>
</dbReference>
<dbReference type="NCBIfam" id="TIGR01549">
    <property type="entry name" value="HAD-SF-IA-v1"/>
    <property type="match status" value="1"/>
</dbReference>
<dbReference type="InterPro" id="IPR036412">
    <property type="entry name" value="HAD-like_sf"/>
</dbReference>
<dbReference type="InterPro" id="IPR006439">
    <property type="entry name" value="HAD-SF_hydro_IA"/>
</dbReference>
<gene>
    <name evidence="5" type="ordered locus">Dret_0258</name>
</gene>
<protein>
    <recommendedName>
        <fullName evidence="4">phosphoglycolate phosphatase</fullName>
        <ecNumber evidence="4">3.1.3.18</ecNumber>
    </recommendedName>
</protein>
<evidence type="ECO:0000313" key="6">
    <source>
        <dbReference type="Proteomes" id="UP000001052"/>
    </source>
</evidence>
<dbReference type="HOGENOM" id="CLU_045011_19_1_7"/>
<dbReference type="SFLD" id="SFLDS00003">
    <property type="entry name" value="Haloacid_Dehalogenase"/>
    <property type="match status" value="1"/>
</dbReference>
<reference evidence="5 6" key="2">
    <citation type="journal article" date="2010" name="Stand. Genomic Sci.">
        <title>Complete genome sequence of Desulfohalobium retbaense type strain (HR(100)).</title>
        <authorList>
            <person name="Spring S."/>
            <person name="Nolan M."/>
            <person name="Lapidus A."/>
            <person name="Glavina Del Rio T."/>
            <person name="Copeland A."/>
            <person name="Tice H."/>
            <person name="Cheng J.F."/>
            <person name="Lucas S."/>
            <person name="Land M."/>
            <person name="Chen F."/>
            <person name="Bruce D."/>
            <person name="Goodwin L."/>
            <person name="Pitluck S."/>
            <person name="Ivanova N."/>
            <person name="Mavromatis K."/>
            <person name="Mikhailova N."/>
            <person name="Pati A."/>
            <person name="Chen A."/>
            <person name="Palaniappan K."/>
            <person name="Hauser L."/>
            <person name="Chang Y.J."/>
            <person name="Jeffries C.D."/>
            <person name="Munk C."/>
            <person name="Kiss H."/>
            <person name="Chain P."/>
            <person name="Han C."/>
            <person name="Brettin T."/>
            <person name="Detter J.C."/>
            <person name="Schuler E."/>
            <person name="Goker M."/>
            <person name="Rohde M."/>
            <person name="Bristow J."/>
            <person name="Eisen J.A."/>
            <person name="Markowitz V."/>
            <person name="Hugenholtz P."/>
            <person name="Kyrpides N.C."/>
            <person name="Klenk H.P."/>
        </authorList>
    </citation>
    <scope>NUCLEOTIDE SEQUENCE [LARGE SCALE GENOMIC DNA]</scope>
    <source>
        <strain evidence="5 6">DSM 5692</strain>
    </source>
</reference>
<dbReference type="GO" id="GO:0006281">
    <property type="term" value="P:DNA repair"/>
    <property type="evidence" value="ECO:0007669"/>
    <property type="project" value="TreeGrafter"/>
</dbReference>
<dbReference type="GO" id="GO:0008967">
    <property type="term" value="F:phosphoglycolate phosphatase activity"/>
    <property type="evidence" value="ECO:0007669"/>
    <property type="project" value="UniProtKB-EC"/>
</dbReference>
<dbReference type="EC" id="3.1.3.18" evidence="4"/>
<proteinExistence type="inferred from homology"/>
<dbReference type="Gene3D" id="3.40.50.1000">
    <property type="entry name" value="HAD superfamily/HAD-like"/>
    <property type="match status" value="1"/>
</dbReference>
<dbReference type="NCBIfam" id="TIGR01509">
    <property type="entry name" value="HAD-SF-IA-v3"/>
    <property type="match status" value="1"/>
</dbReference>
<name>C8WZT5_DESRD</name>
<evidence type="ECO:0000256" key="4">
    <source>
        <dbReference type="ARBA" id="ARBA00013078"/>
    </source>
</evidence>
<comment type="catalytic activity">
    <reaction evidence="1">
        <text>2-phosphoglycolate + H2O = glycolate + phosphate</text>
        <dbReference type="Rhea" id="RHEA:14369"/>
        <dbReference type="ChEBI" id="CHEBI:15377"/>
        <dbReference type="ChEBI" id="CHEBI:29805"/>
        <dbReference type="ChEBI" id="CHEBI:43474"/>
        <dbReference type="ChEBI" id="CHEBI:58033"/>
        <dbReference type="EC" id="3.1.3.18"/>
    </reaction>
</comment>